<comment type="subcellular location">
    <subcellularLocation>
        <location evidence="1">Cell outer membrane</location>
        <topology evidence="1">Multi-pass membrane protein</topology>
    </subcellularLocation>
</comment>
<evidence type="ECO:0000256" key="8">
    <source>
        <dbReference type="ARBA" id="ARBA00023114"/>
    </source>
</evidence>
<accession>A0A9U5G6J4</accession>
<evidence type="ECO:0000259" key="12">
    <source>
        <dbReference type="Pfam" id="PF13609"/>
    </source>
</evidence>
<evidence type="ECO:0000256" key="10">
    <source>
        <dbReference type="ARBA" id="ARBA00023237"/>
    </source>
</evidence>
<dbReference type="SUPFAM" id="SSF56935">
    <property type="entry name" value="Porins"/>
    <property type="match status" value="1"/>
</dbReference>
<dbReference type="Pfam" id="PF13609">
    <property type="entry name" value="Porin_4"/>
    <property type="match status" value="1"/>
</dbReference>
<protein>
    <submittedName>
        <fullName evidence="14">Porin</fullName>
    </submittedName>
</protein>
<proteinExistence type="predicted"/>
<reference evidence="14" key="1">
    <citation type="journal article" date="2019" name="Subcell. Biochem.">
        <title>Outer Membrane Porins.</title>
        <authorList>
            <person name="Masi M."/>
            <person name="Winterhalter M."/>
            <person name="Pages J.M."/>
        </authorList>
    </citation>
    <scope>NUCLEOTIDE SEQUENCE</scope>
</reference>
<keyword evidence="5" id="KW-0812">Transmembrane</keyword>
<dbReference type="GO" id="GO:0006811">
    <property type="term" value="P:monoatomic ion transport"/>
    <property type="evidence" value="ECO:0007669"/>
    <property type="project" value="UniProtKB-KW"/>
</dbReference>
<evidence type="ECO:0000256" key="2">
    <source>
        <dbReference type="ARBA" id="ARBA00011233"/>
    </source>
</evidence>
<reference evidence="14" key="3">
    <citation type="submission" date="2025-08" db="UniProtKB">
        <authorList>
            <consortium name="RefSeq"/>
        </authorList>
    </citation>
    <scope>IDENTIFICATION</scope>
</reference>
<dbReference type="GO" id="GO:0009279">
    <property type="term" value="C:cell outer membrane"/>
    <property type="evidence" value="ECO:0007669"/>
    <property type="project" value="UniProtKB-SubCell"/>
</dbReference>
<evidence type="ECO:0000256" key="6">
    <source>
        <dbReference type="ARBA" id="ARBA00022729"/>
    </source>
</evidence>
<keyword evidence="4" id="KW-1134">Transmembrane beta strand</keyword>
<dbReference type="InterPro" id="IPR050298">
    <property type="entry name" value="Gram-neg_bact_OMP"/>
</dbReference>
<dbReference type="Proteomes" id="UP000675920">
    <property type="component" value="Unplaced"/>
</dbReference>
<evidence type="ECO:0000256" key="9">
    <source>
        <dbReference type="ARBA" id="ARBA00023136"/>
    </source>
</evidence>
<keyword evidence="13" id="KW-1185">Reference proteome</keyword>
<keyword evidence="7" id="KW-0406">Ion transport</keyword>
<dbReference type="PANTHER" id="PTHR34501:SF9">
    <property type="entry name" value="MAJOR OUTER MEMBRANE PROTEIN P.IA"/>
    <property type="match status" value="1"/>
</dbReference>
<keyword evidence="8" id="KW-0626">Porin</keyword>
<dbReference type="InterPro" id="IPR023614">
    <property type="entry name" value="Porin_dom_sf"/>
</dbReference>
<keyword evidence="6 11" id="KW-0732">Signal</keyword>
<dbReference type="GO" id="GO:0046930">
    <property type="term" value="C:pore complex"/>
    <property type="evidence" value="ECO:0007669"/>
    <property type="project" value="UniProtKB-KW"/>
</dbReference>
<evidence type="ECO:0000256" key="4">
    <source>
        <dbReference type="ARBA" id="ARBA00022452"/>
    </source>
</evidence>
<keyword evidence="3" id="KW-0813">Transport</keyword>
<dbReference type="AlphaFoldDB" id="A0A9U5G6J4"/>
<dbReference type="PANTHER" id="PTHR34501">
    <property type="entry name" value="PROTEIN YDDL-RELATED"/>
    <property type="match status" value="1"/>
</dbReference>
<evidence type="ECO:0000256" key="11">
    <source>
        <dbReference type="SAM" id="SignalP"/>
    </source>
</evidence>
<evidence type="ECO:0000313" key="14">
    <source>
        <dbReference type="RefSeq" id="WP_245591312.1"/>
    </source>
</evidence>
<evidence type="ECO:0000256" key="1">
    <source>
        <dbReference type="ARBA" id="ARBA00004571"/>
    </source>
</evidence>
<name>A0A9U5G6J4_9BURK</name>
<dbReference type="GO" id="GO:0015288">
    <property type="term" value="F:porin activity"/>
    <property type="evidence" value="ECO:0007669"/>
    <property type="project" value="UniProtKB-KW"/>
</dbReference>
<sequence>MTLMKNALVGAGAALCLVIANQANAQSTVTVYGYIDLGMVKTNSGGWKVDRGYNNWLGFKGSEDLGDGLSTIFNLQTRFNPDTGTSERSTTLWQGETTVGFKSTKAGTLRLGRALTPLWQQIWKFEPWWNSGFNGSMAAFQTGSYTSDGVQDVALGYANFSRFSNAVYYDSPTVGGFSGHVAGEAERRDGSKERGASGTLQYGIGGFASMLSWERNSAGDNIRVGAASYDFGATKLMGSYADVNLQAVGKERAWVLAATQSLGGANTLRAGFGRNNRTDDHKASLGVMHDLSKRTTIYSDVWRTYTTGADTITGFALGITHSF</sequence>
<dbReference type="CDD" id="cd00342">
    <property type="entry name" value="gram_neg_porins"/>
    <property type="match status" value="1"/>
</dbReference>
<dbReference type="RefSeq" id="WP_245591312.1">
    <property type="nucleotide sequence ID" value="NZ_AXWS01000008.1"/>
</dbReference>
<keyword evidence="9" id="KW-0472">Membrane</keyword>
<feature type="chain" id="PRO_5040860552" evidence="11">
    <location>
        <begin position="26"/>
        <end position="323"/>
    </location>
</feature>
<evidence type="ECO:0000256" key="5">
    <source>
        <dbReference type="ARBA" id="ARBA00022692"/>
    </source>
</evidence>
<feature type="signal peptide" evidence="11">
    <location>
        <begin position="1"/>
        <end position="25"/>
    </location>
</feature>
<keyword evidence="10" id="KW-0998">Cell outer membrane</keyword>
<feature type="domain" description="Porin" evidence="12">
    <location>
        <begin position="13"/>
        <end position="304"/>
    </location>
</feature>
<dbReference type="InterPro" id="IPR033900">
    <property type="entry name" value="Gram_neg_porin_domain"/>
</dbReference>
<reference evidence="14" key="2">
    <citation type="journal article" date="2020" name="Nat. Rev. Microbiol.">
        <title>Porins and small-molecule translocation across the outer membrane of Gram-negative bacteria.</title>
        <authorList>
            <person name="Vergalli J."/>
            <person name="Bodrenko I.V."/>
            <person name="Masi M."/>
            <person name="Moynie L."/>
            <person name="Acosta-Gutierrez S."/>
            <person name="Naismith J.H."/>
            <person name="Davin-Regli A."/>
            <person name="Ceccarelli M."/>
            <person name="van den Berg B."/>
            <person name="Winterhalter M."/>
            <person name="Pages J.M."/>
        </authorList>
    </citation>
    <scope>NUCLEOTIDE SEQUENCE</scope>
</reference>
<dbReference type="Gene3D" id="2.40.160.10">
    <property type="entry name" value="Porin"/>
    <property type="match status" value="1"/>
</dbReference>
<evidence type="ECO:0000256" key="7">
    <source>
        <dbReference type="ARBA" id="ARBA00023065"/>
    </source>
</evidence>
<evidence type="ECO:0000256" key="3">
    <source>
        <dbReference type="ARBA" id="ARBA00022448"/>
    </source>
</evidence>
<organism evidence="13 14">
    <name type="scientific">Derxia gummosa DSM 723</name>
    <dbReference type="NCBI Taxonomy" id="1121388"/>
    <lineage>
        <taxon>Bacteria</taxon>
        <taxon>Pseudomonadati</taxon>
        <taxon>Pseudomonadota</taxon>
        <taxon>Betaproteobacteria</taxon>
        <taxon>Burkholderiales</taxon>
        <taxon>Alcaligenaceae</taxon>
        <taxon>Derxia</taxon>
    </lineage>
</organism>
<comment type="subunit">
    <text evidence="2">Homotrimer.</text>
</comment>
<evidence type="ECO:0000313" key="13">
    <source>
        <dbReference type="Proteomes" id="UP000675920"/>
    </source>
</evidence>